<evidence type="ECO:0000256" key="2">
    <source>
        <dbReference type="SAM" id="Phobius"/>
    </source>
</evidence>
<reference evidence="3 4" key="1">
    <citation type="submission" date="2018-07" db="EMBL/GenBank/DDBJ databases">
        <title>Streptomyces species from bats.</title>
        <authorList>
            <person name="Dunlap C."/>
        </authorList>
    </citation>
    <scope>NUCLEOTIDE SEQUENCE [LARGE SCALE GENOMIC DNA]</scope>
    <source>
        <strain evidence="3 4">AC230</strain>
    </source>
</reference>
<evidence type="ECO:0000313" key="4">
    <source>
        <dbReference type="Proteomes" id="UP000253741"/>
    </source>
</evidence>
<gene>
    <name evidence="3" type="ORF">DVH02_11490</name>
</gene>
<comment type="caution">
    <text evidence="3">The sequence shown here is derived from an EMBL/GenBank/DDBJ whole genome shotgun (WGS) entry which is preliminary data.</text>
</comment>
<proteinExistence type="predicted"/>
<sequence>MPYIYRCEQCRSTSEPVATRRAARSERRWHRAREHGGMIPDGESIAPDDHNALDTGGLLLAILIGCLIVAALTRITA</sequence>
<protein>
    <submittedName>
        <fullName evidence="3">Uncharacterized protein</fullName>
    </submittedName>
</protein>
<keyword evidence="2" id="KW-0472">Membrane</keyword>
<evidence type="ECO:0000313" key="3">
    <source>
        <dbReference type="EMBL" id="RDG37939.1"/>
    </source>
</evidence>
<name>A0A370BC33_9ACTN</name>
<dbReference type="EMBL" id="QQNA01000080">
    <property type="protein sequence ID" value="RDG37939.1"/>
    <property type="molecule type" value="Genomic_DNA"/>
</dbReference>
<feature type="transmembrane region" description="Helical" evidence="2">
    <location>
        <begin position="57"/>
        <end position="75"/>
    </location>
</feature>
<organism evidence="3 4">
    <name type="scientific">Streptomyces corynorhini</name>
    <dbReference type="NCBI Taxonomy" id="2282652"/>
    <lineage>
        <taxon>Bacteria</taxon>
        <taxon>Bacillati</taxon>
        <taxon>Actinomycetota</taxon>
        <taxon>Actinomycetes</taxon>
        <taxon>Kitasatosporales</taxon>
        <taxon>Streptomycetaceae</taxon>
        <taxon>Streptomyces</taxon>
    </lineage>
</organism>
<dbReference type="Proteomes" id="UP000253741">
    <property type="component" value="Unassembled WGS sequence"/>
</dbReference>
<keyword evidence="2" id="KW-0812">Transmembrane</keyword>
<accession>A0A370BC33</accession>
<keyword evidence="4" id="KW-1185">Reference proteome</keyword>
<evidence type="ECO:0000256" key="1">
    <source>
        <dbReference type="SAM" id="MobiDB-lite"/>
    </source>
</evidence>
<dbReference type="AlphaFoldDB" id="A0A370BC33"/>
<dbReference type="RefSeq" id="WP_114623679.1">
    <property type="nucleotide sequence ID" value="NZ_QQNA01000080.1"/>
</dbReference>
<keyword evidence="2" id="KW-1133">Transmembrane helix</keyword>
<feature type="region of interest" description="Disordered" evidence="1">
    <location>
        <begin position="18"/>
        <end position="45"/>
    </location>
</feature>